<feature type="domain" description="ZZ-type" evidence="6">
    <location>
        <begin position="185"/>
        <end position="239"/>
    </location>
</feature>
<evidence type="ECO:0000256" key="5">
    <source>
        <dbReference type="SAM" id="MobiDB-lite"/>
    </source>
</evidence>
<dbReference type="PROSITE" id="PS50135">
    <property type="entry name" value="ZF_ZZ_2"/>
    <property type="match status" value="1"/>
</dbReference>
<name>A0A024U7P2_9STRA</name>
<keyword evidence="3" id="KW-0862">Zinc</keyword>
<dbReference type="EMBL" id="KI913961">
    <property type="protein sequence ID" value="ETW02289.1"/>
    <property type="molecule type" value="Genomic_DNA"/>
</dbReference>
<evidence type="ECO:0000256" key="4">
    <source>
        <dbReference type="PROSITE-ProRule" id="PRU00228"/>
    </source>
</evidence>
<dbReference type="GeneID" id="20082887"/>
<gene>
    <name evidence="7" type="ORF">H310_05837</name>
</gene>
<dbReference type="Pfam" id="PF00569">
    <property type="entry name" value="ZZ"/>
    <property type="match status" value="1"/>
</dbReference>
<organism evidence="7">
    <name type="scientific">Aphanomyces invadans</name>
    <dbReference type="NCBI Taxonomy" id="157072"/>
    <lineage>
        <taxon>Eukaryota</taxon>
        <taxon>Sar</taxon>
        <taxon>Stramenopiles</taxon>
        <taxon>Oomycota</taxon>
        <taxon>Saprolegniomycetes</taxon>
        <taxon>Saprolegniales</taxon>
        <taxon>Verrucalvaceae</taxon>
        <taxon>Aphanomyces</taxon>
    </lineage>
</organism>
<dbReference type="RefSeq" id="XP_008868894.1">
    <property type="nucleotide sequence ID" value="XM_008870672.1"/>
</dbReference>
<dbReference type="CDD" id="cd02340">
    <property type="entry name" value="ZZ_NBR1_like"/>
    <property type="match status" value="1"/>
</dbReference>
<keyword evidence="2 4" id="KW-0863">Zinc-finger</keyword>
<dbReference type="eggNOG" id="ENOG502RXCB">
    <property type="taxonomic scope" value="Eukaryota"/>
</dbReference>
<sequence>MSDPSDHDTVPHEDHIPLSPQAAAAVAAEPDVPAIAARVRDIVVNDDEDDDSDLGTPGSPKDPFSEDVDGSAHPQATFAHHAFYGPSGSSDHGQTIHDTRRVEIGNAKNAAAYFKSEPKESSHRASMAYQQSFMDFPSPTNKSMSTGPRGSLINMAKSNMPKISKSLPALPSFLKRSGVNSTKDVDAPFCDGCGQQPIKGVVWSCSVCVSFNLCSSCYAQGVHGMEGTPAMQMYEELNAFYKLQKRCKLLTMEFLGVLYTDVCKKHVPKFQYLGDWLAVIMDKKVNATKIPARGVEIPHLSPRVRTKFVDVLMPLVSNRTDLQVYVEWLPEPEGDLETVRIWMSDLKTRTKSPFAVAMPLVPPATSAATTA</sequence>
<dbReference type="GO" id="GO:0008270">
    <property type="term" value="F:zinc ion binding"/>
    <property type="evidence" value="ECO:0007669"/>
    <property type="project" value="UniProtKB-KW"/>
</dbReference>
<dbReference type="VEuPathDB" id="FungiDB:H310_05837"/>
<proteinExistence type="predicted"/>
<dbReference type="SMART" id="SM00291">
    <property type="entry name" value="ZnF_ZZ"/>
    <property type="match status" value="1"/>
</dbReference>
<feature type="region of interest" description="Disordered" evidence="5">
    <location>
        <begin position="1"/>
        <end position="27"/>
    </location>
</feature>
<evidence type="ECO:0000313" key="7">
    <source>
        <dbReference type="EMBL" id="ETW02289.1"/>
    </source>
</evidence>
<feature type="compositionally biased region" description="Acidic residues" evidence="5">
    <location>
        <begin position="44"/>
        <end position="53"/>
    </location>
</feature>
<dbReference type="AlphaFoldDB" id="A0A024U7P2"/>
<feature type="compositionally biased region" description="Basic and acidic residues" evidence="5">
    <location>
        <begin position="1"/>
        <end position="16"/>
    </location>
</feature>
<dbReference type="OrthoDB" id="2122982at2759"/>
<dbReference type="Gene3D" id="3.30.60.90">
    <property type="match status" value="1"/>
</dbReference>
<dbReference type="InterPro" id="IPR043145">
    <property type="entry name" value="Znf_ZZ_sf"/>
</dbReference>
<evidence type="ECO:0000256" key="2">
    <source>
        <dbReference type="ARBA" id="ARBA00022771"/>
    </source>
</evidence>
<reference evidence="7" key="1">
    <citation type="submission" date="2013-12" db="EMBL/GenBank/DDBJ databases">
        <title>The Genome Sequence of Aphanomyces invadans NJM9701.</title>
        <authorList>
            <consortium name="The Broad Institute Genomics Platform"/>
            <person name="Russ C."/>
            <person name="Tyler B."/>
            <person name="van West P."/>
            <person name="Dieguez-Uribeondo J."/>
            <person name="Young S.K."/>
            <person name="Zeng Q."/>
            <person name="Gargeya S."/>
            <person name="Fitzgerald M."/>
            <person name="Abouelleil A."/>
            <person name="Alvarado L."/>
            <person name="Chapman S.B."/>
            <person name="Gainer-Dewar J."/>
            <person name="Goldberg J."/>
            <person name="Griggs A."/>
            <person name="Gujja S."/>
            <person name="Hansen M."/>
            <person name="Howarth C."/>
            <person name="Imamovic A."/>
            <person name="Ireland A."/>
            <person name="Larimer J."/>
            <person name="McCowan C."/>
            <person name="Murphy C."/>
            <person name="Pearson M."/>
            <person name="Poon T.W."/>
            <person name="Priest M."/>
            <person name="Roberts A."/>
            <person name="Saif S."/>
            <person name="Shea T."/>
            <person name="Sykes S."/>
            <person name="Wortman J."/>
            <person name="Nusbaum C."/>
            <person name="Birren B."/>
        </authorList>
    </citation>
    <scope>NUCLEOTIDE SEQUENCE [LARGE SCALE GENOMIC DNA]</scope>
    <source>
        <strain evidence="7">NJM9701</strain>
    </source>
</reference>
<feature type="region of interest" description="Disordered" evidence="5">
    <location>
        <begin position="39"/>
        <end position="72"/>
    </location>
</feature>
<dbReference type="SUPFAM" id="SSF57850">
    <property type="entry name" value="RING/U-box"/>
    <property type="match status" value="1"/>
</dbReference>
<dbReference type="PROSITE" id="PS01357">
    <property type="entry name" value="ZF_ZZ_1"/>
    <property type="match status" value="1"/>
</dbReference>
<protein>
    <recommendedName>
        <fullName evidence="6">ZZ-type domain-containing protein</fullName>
    </recommendedName>
</protein>
<keyword evidence="1" id="KW-0479">Metal-binding</keyword>
<evidence type="ECO:0000259" key="6">
    <source>
        <dbReference type="PROSITE" id="PS50135"/>
    </source>
</evidence>
<dbReference type="STRING" id="157072.A0A024U7P2"/>
<evidence type="ECO:0000256" key="1">
    <source>
        <dbReference type="ARBA" id="ARBA00022723"/>
    </source>
</evidence>
<accession>A0A024U7P2</accession>
<evidence type="ECO:0000256" key="3">
    <source>
        <dbReference type="ARBA" id="ARBA00022833"/>
    </source>
</evidence>
<dbReference type="InterPro" id="IPR000433">
    <property type="entry name" value="Znf_ZZ"/>
</dbReference>